<evidence type="ECO:0000259" key="4">
    <source>
        <dbReference type="PROSITE" id="PS50048"/>
    </source>
</evidence>
<sequence>MAFQQPHMPPGQSGKLPIPRLDRPREPPKKPAAPRQARVSRACLSCRARKIKCNGAQPKCQNCTENAGACVYAASRKDRLKTATEHNQDLLNLLQELRPGASPREKQKIDDILAGAGEDVAEAASTLQRSPEKSPDQLLDVALEDEIRPHDLGEANVTAEVGSNEDIDNMGEDLLTSRHSRAIGYIGKNSEVQWLRRLHREADGTSSGHHDHGPYGPPGSSAQAHEERIDAMHQRQNKNPLPLMDTRSCSFYLDEEPLDMDMEVDPHELPPYETAEHLLRCYMQTVQNSFPILSQKTFTKQFVHYYNSVARGAAYRLPQKWQAMLNLVFAIGTVYSHLMETNGAADERDHLLYHNRAWALSLNDPWWLTHPDLAQMQITGLLSFYYMSIGHVNRSWVVIGMSIRFGFSLGLHIRNEDRSATAVKKEILSRIWWAVYSLDRTLSAITGRPAVGAEIHSSTTLPLPISANDIDEAIIQAKFGSNPRWGSATAASPSDAGSSRAPSDPPPGSSSNVPDARDTSNEANAGTFLIAIVKLGMVTTKVLNQLYSPNLVTKSWKDIQGCIAQLAEDLDAWLYSLPAGLDLFKDHGRGQTMNQERNILKTYYYSTKILICRPCLCRLDRRIRSQTQSSVNFNHQTAAQCVAAAKSIAACLPDDMAVWGKEIYKIFPWWSAVHYLMQPIAILLLEACYEAEATSVLPAVKKLIRWLRELSATNKTAERAYSVTVDLLKKLASRTFKDPRTTQVSYVRR</sequence>
<dbReference type="InterPro" id="IPR007219">
    <property type="entry name" value="XnlR_reg_dom"/>
</dbReference>
<gene>
    <name evidence="5" type="ORF">P171DRAFT_99869</name>
</gene>
<evidence type="ECO:0000256" key="2">
    <source>
        <dbReference type="ARBA" id="ARBA00023242"/>
    </source>
</evidence>
<evidence type="ECO:0000256" key="1">
    <source>
        <dbReference type="ARBA" id="ARBA00022723"/>
    </source>
</evidence>
<dbReference type="Gene3D" id="4.10.240.10">
    <property type="entry name" value="Zn(2)-C6 fungal-type DNA-binding domain"/>
    <property type="match status" value="1"/>
</dbReference>
<dbReference type="Pfam" id="PF00172">
    <property type="entry name" value="Zn_clus"/>
    <property type="match status" value="1"/>
</dbReference>
<proteinExistence type="predicted"/>
<dbReference type="EMBL" id="MU001507">
    <property type="protein sequence ID" value="KAF2440365.1"/>
    <property type="molecule type" value="Genomic_DNA"/>
</dbReference>
<dbReference type="PROSITE" id="PS50048">
    <property type="entry name" value="ZN2_CY6_FUNGAL_2"/>
    <property type="match status" value="1"/>
</dbReference>
<organism evidence="5 6">
    <name type="scientific">Karstenula rhodostoma CBS 690.94</name>
    <dbReference type="NCBI Taxonomy" id="1392251"/>
    <lineage>
        <taxon>Eukaryota</taxon>
        <taxon>Fungi</taxon>
        <taxon>Dikarya</taxon>
        <taxon>Ascomycota</taxon>
        <taxon>Pezizomycotina</taxon>
        <taxon>Dothideomycetes</taxon>
        <taxon>Pleosporomycetidae</taxon>
        <taxon>Pleosporales</taxon>
        <taxon>Massarineae</taxon>
        <taxon>Didymosphaeriaceae</taxon>
        <taxon>Karstenula</taxon>
    </lineage>
</organism>
<keyword evidence="1" id="KW-0479">Metal-binding</keyword>
<dbReference type="GO" id="GO:0000981">
    <property type="term" value="F:DNA-binding transcription factor activity, RNA polymerase II-specific"/>
    <property type="evidence" value="ECO:0007669"/>
    <property type="project" value="InterPro"/>
</dbReference>
<dbReference type="GO" id="GO:0006351">
    <property type="term" value="P:DNA-templated transcription"/>
    <property type="evidence" value="ECO:0007669"/>
    <property type="project" value="InterPro"/>
</dbReference>
<protein>
    <recommendedName>
        <fullName evidence="4">Zn(2)-C6 fungal-type domain-containing protein</fullName>
    </recommendedName>
</protein>
<dbReference type="PROSITE" id="PS00463">
    <property type="entry name" value="ZN2_CY6_FUNGAL_1"/>
    <property type="match status" value="1"/>
</dbReference>
<dbReference type="GO" id="GO:0003677">
    <property type="term" value="F:DNA binding"/>
    <property type="evidence" value="ECO:0007669"/>
    <property type="project" value="InterPro"/>
</dbReference>
<comment type="caution">
    <text evidence="5">The sequence shown here is derived from an EMBL/GenBank/DDBJ whole genome shotgun (WGS) entry which is preliminary data.</text>
</comment>
<accession>A0A9P4P8G7</accession>
<dbReference type="GO" id="GO:0008270">
    <property type="term" value="F:zinc ion binding"/>
    <property type="evidence" value="ECO:0007669"/>
    <property type="project" value="InterPro"/>
</dbReference>
<dbReference type="OrthoDB" id="424974at2759"/>
<dbReference type="PANTHER" id="PTHR47654:SF5">
    <property type="entry name" value="TRANSCRIPTION FACTOR DOMAIN-CONTAINING PROTEIN"/>
    <property type="match status" value="1"/>
</dbReference>
<dbReference type="InterPro" id="IPR001138">
    <property type="entry name" value="Zn2Cys6_DnaBD"/>
</dbReference>
<dbReference type="CDD" id="cd12148">
    <property type="entry name" value="fungal_TF_MHR"/>
    <property type="match status" value="1"/>
</dbReference>
<keyword evidence="2" id="KW-0539">Nucleus</keyword>
<dbReference type="PANTHER" id="PTHR47654">
    <property type="entry name" value="ZN(II)2CYS6 TRANSCRIPTION FACTOR (EUROFUNG)-RELATED"/>
    <property type="match status" value="1"/>
</dbReference>
<dbReference type="InterPro" id="IPR053230">
    <property type="entry name" value="Trans_reg_galc"/>
</dbReference>
<dbReference type="SUPFAM" id="SSF57701">
    <property type="entry name" value="Zn2/Cys6 DNA-binding domain"/>
    <property type="match status" value="1"/>
</dbReference>
<feature type="region of interest" description="Disordered" evidence="3">
    <location>
        <begin position="1"/>
        <end position="39"/>
    </location>
</feature>
<dbReference type="AlphaFoldDB" id="A0A9P4P8G7"/>
<evidence type="ECO:0000313" key="6">
    <source>
        <dbReference type="Proteomes" id="UP000799764"/>
    </source>
</evidence>
<feature type="region of interest" description="Disordered" evidence="3">
    <location>
        <begin position="202"/>
        <end position="226"/>
    </location>
</feature>
<dbReference type="Proteomes" id="UP000799764">
    <property type="component" value="Unassembled WGS sequence"/>
</dbReference>
<reference evidence="5" key="1">
    <citation type="journal article" date="2020" name="Stud. Mycol.">
        <title>101 Dothideomycetes genomes: a test case for predicting lifestyles and emergence of pathogens.</title>
        <authorList>
            <person name="Haridas S."/>
            <person name="Albert R."/>
            <person name="Binder M."/>
            <person name="Bloem J."/>
            <person name="Labutti K."/>
            <person name="Salamov A."/>
            <person name="Andreopoulos B."/>
            <person name="Baker S."/>
            <person name="Barry K."/>
            <person name="Bills G."/>
            <person name="Bluhm B."/>
            <person name="Cannon C."/>
            <person name="Castanera R."/>
            <person name="Culley D."/>
            <person name="Daum C."/>
            <person name="Ezra D."/>
            <person name="Gonzalez J."/>
            <person name="Henrissat B."/>
            <person name="Kuo A."/>
            <person name="Liang C."/>
            <person name="Lipzen A."/>
            <person name="Lutzoni F."/>
            <person name="Magnuson J."/>
            <person name="Mondo S."/>
            <person name="Nolan M."/>
            <person name="Ohm R."/>
            <person name="Pangilinan J."/>
            <person name="Park H.-J."/>
            <person name="Ramirez L."/>
            <person name="Alfaro M."/>
            <person name="Sun H."/>
            <person name="Tritt A."/>
            <person name="Yoshinaga Y."/>
            <person name="Zwiers L.-H."/>
            <person name="Turgeon B."/>
            <person name="Goodwin S."/>
            <person name="Spatafora J."/>
            <person name="Crous P."/>
            <person name="Grigoriev I."/>
        </authorList>
    </citation>
    <scope>NUCLEOTIDE SEQUENCE</scope>
    <source>
        <strain evidence="5">CBS 690.94</strain>
    </source>
</reference>
<dbReference type="SMART" id="SM00906">
    <property type="entry name" value="Fungal_trans"/>
    <property type="match status" value="1"/>
</dbReference>
<evidence type="ECO:0000313" key="5">
    <source>
        <dbReference type="EMBL" id="KAF2440365.1"/>
    </source>
</evidence>
<name>A0A9P4P8G7_9PLEO</name>
<dbReference type="CDD" id="cd00067">
    <property type="entry name" value="GAL4"/>
    <property type="match status" value="1"/>
</dbReference>
<feature type="compositionally biased region" description="Polar residues" evidence="3">
    <location>
        <begin position="489"/>
        <end position="501"/>
    </location>
</feature>
<feature type="domain" description="Zn(2)-C6 fungal-type" evidence="4">
    <location>
        <begin position="42"/>
        <end position="72"/>
    </location>
</feature>
<evidence type="ECO:0000256" key="3">
    <source>
        <dbReference type="SAM" id="MobiDB-lite"/>
    </source>
</evidence>
<dbReference type="InterPro" id="IPR036864">
    <property type="entry name" value="Zn2-C6_fun-type_DNA-bd_sf"/>
</dbReference>
<keyword evidence="6" id="KW-1185">Reference proteome</keyword>
<feature type="compositionally biased region" description="Basic and acidic residues" evidence="3">
    <location>
        <begin position="202"/>
        <end position="213"/>
    </location>
</feature>
<feature type="region of interest" description="Disordered" evidence="3">
    <location>
        <begin position="484"/>
        <end position="520"/>
    </location>
</feature>
<dbReference type="SMART" id="SM00066">
    <property type="entry name" value="GAL4"/>
    <property type="match status" value="1"/>
</dbReference>
<dbReference type="Pfam" id="PF04082">
    <property type="entry name" value="Fungal_trans"/>
    <property type="match status" value="1"/>
</dbReference>
<feature type="compositionally biased region" description="Basic and acidic residues" evidence="3">
    <location>
        <begin position="20"/>
        <end position="29"/>
    </location>
</feature>